<accession>H9ABR5</accession>
<name>H9ABR5_9VIRU</name>
<sequence>MKAPALTPHEYTANYLYADDGLKPFFACDSRVKDGDGSQVGQFAVDGERWVCRLSYQSSNIVNPGETTPAGTPFRIETVREFRLFVARHPEEDPLATEDDEGEQSFVAHLAPRWPGMQGEKTDGSTTDIFVPDGFGEGVNVRVNGSNIDFERYADLLALGFGAVDVSANYFRDYHQSSNIQDAELYVRLHADESGPVHARDGPIASLAHLLENDRDGRRDLKQWDTDEDGRQLPGYYHTVTFAPRRISEAWPGHELPKEIKHYYAREAFSKSKDDALAHPKVGASYQVSRWSETLYVDDVDQLRDELTETVHSVLMEAGIDLAPKRGNGPYVEDAYYEPETMEVESVTSLDLTRIRHDQQSVVISYLADGGFSPVEWESLQTLVTDGGEVSPQDIADDHGRHVDSVRRALNRISEIVDREYGKVGLKSDYIAEMVHDAVTEAKESVRSAVSTGAKAIDAAKRGLSETMAKWVAWCERYGVDVTNRGDALRLDLGQLDRDADASPSFLVRQAFEVWTDAGQDPARFRTASVRYNGRSVKAFELLG</sequence>
<organism evidence="2 3">
    <name type="scientific">Halogeometricum pleomorphic virus 1</name>
    <dbReference type="NCBI Taxonomy" id="1156722"/>
    <lineage>
        <taxon>Viruses</taxon>
        <taxon>Monodnaviria</taxon>
        <taxon>Trapavirae</taxon>
        <taxon>Saleviricota</taxon>
        <taxon>Huolimaviricetes</taxon>
        <taxon>Haloruvirales</taxon>
        <taxon>Pleolipoviridae</taxon>
        <taxon>Betapleolipovirus</taxon>
        <taxon>Betapleolipovirus halogeometrici</taxon>
        <taxon>Betapleolipovirus HGPV1</taxon>
    </lineage>
</organism>
<dbReference type="InterPro" id="IPR057167">
    <property type="entry name" value="DUF7845"/>
</dbReference>
<dbReference type="KEGG" id="vg:11948286"/>
<dbReference type="Proteomes" id="UP000007570">
    <property type="component" value="Segment"/>
</dbReference>
<evidence type="ECO:0000313" key="3">
    <source>
        <dbReference type="Proteomes" id="UP000007570"/>
    </source>
</evidence>
<evidence type="ECO:0000313" key="2">
    <source>
        <dbReference type="EMBL" id="AFD04035.1"/>
    </source>
</evidence>
<dbReference type="GeneID" id="11948286"/>
<protein>
    <submittedName>
        <fullName evidence="2">ORF14</fullName>
    </submittedName>
</protein>
<keyword evidence="3" id="KW-1185">Reference proteome</keyword>
<dbReference type="Pfam" id="PF25227">
    <property type="entry name" value="DUF7845"/>
    <property type="match status" value="1"/>
</dbReference>
<dbReference type="RefSeq" id="YP_005454308.1">
    <property type="nucleotide sequence ID" value="NC_017090.1"/>
</dbReference>
<gene>
    <name evidence="2" type="primary">ORF14</name>
</gene>
<evidence type="ECO:0000259" key="1">
    <source>
        <dbReference type="Pfam" id="PF25227"/>
    </source>
</evidence>
<dbReference type="EMBL" id="JN882267">
    <property type="protein sequence ID" value="AFD04035.1"/>
    <property type="molecule type" value="Genomic_DNA"/>
</dbReference>
<proteinExistence type="predicted"/>
<feature type="domain" description="DUF7845" evidence="1">
    <location>
        <begin position="6"/>
        <end position="340"/>
    </location>
</feature>
<dbReference type="OrthoDB" id="29755at10239"/>
<reference evidence="2 3" key="1">
    <citation type="journal article" date="2012" name="Nucleic Acids Res.">
        <title>Related haloarchaeal pleomorphic viruses contain different genome types.</title>
        <authorList>
            <person name="Sencilo A."/>
            <person name="Paulin L."/>
            <person name="Kellner S."/>
            <person name="Helm M."/>
            <person name="Roine E."/>
        </authorList>
    </citation>
    <scope>NUCLEOTIDE SEQUENCE [LARGE SCALE GENOMIC DNA]</scope>
</reference>